<dbReference type="Pfam" id="PF01509">
    <property type="entry name" value="TruB_N"/>
    <property type="match status" value="1"/>
</dbReference>
<dbReference type="InterPro" id="IPR032819">
    <property type="entry name" value="TruB_C"/>
</dbReference>
<dbReference type="EC" id="5.4.99.25" evidence="1"/>
<dbReference type="GO" id="GO:1990481">
    <property type="term" value="P:mRNA pseudouridine synthesis"/>
    <property type="evidence" value="ECO:0007669"/>
    <property type="project" value="TreeGrafter"/>
</dbReference>
<organism evidence="7">
    <name type="scientific">mine drainage metagenome</name>
    <dbReference type="NCBI Taxonomy" id="410659"/>
    <lineage>
        <taxon>unclassified sequences</taxon>
        <taxon>metagenomes</taxon>
        <taxon>ecological metagenomes</taxon>
    </lineage>
</organism>
<dbReference type="Gene3D" id="3.30.2350.10">
    <property type="entry name" value="Pseudouridine synthase"/>
    <property type="match status" value="1"/>
</dbReference>
<evidence type="ECO:0000259" key="6">
    <source>
        <dbReference type="Pfam" id="PF16198"/>
    </source>
</evidence>
<reference evidence="7" key="1">
    <citation type="submission" date="2016-10" db="EMBL/GenBank/DDBJ databases">
        <title>Sequence of Gallionella enrichment culture.</title>
        <authorList>
            <person name="Poehlein A."/>
            <person name="Muehling M."/>
            <person name="Daniel R."/>
        </authorList>
    </citation>
    <scope>NUCLEOTIDE SEQUENCE</scope>
</reference>
<dbReference type="GO" id="GO:0006400">
    <property type="term" value="P:tRNA modification"/>
    <property type="evidence" value="ECO:0007669"/>
    <property type="project" value="TreeGrafter"/>
</dbReference>
<dbReference type="InterPro" id="IPR002501">
    <property type="entry name" value="PsdUridine_synth_N"/>
</dbReference>
<feature type="domain" description="Pseudouridine synthase II N-terminal" evidence="4">
    <location>
        <begin position="34"/>
        <end position="182"/>
    </location>
</feature>
<dbReference type="EMBL" id="MLJW01000554">
    <property type="protein sequence ID" value="OIQ85293.1"/>
    <property type="molecule type" value="Genomic_DNA"/>
</dbReference>
<dbReference type="NCBIfam" id="TIGR00431">
    <property type="entry name" value="TruB"/>
    <property type="match status" value="1"/>
</dbReference>
<feature type="domain" description="tRNA pseudouridylate synthase B C-terminal" evidence="6">
    <location>
        <begin position="183"/>
        <end position="240"/>
    </location>
</feature>
<dbReference type="InterPro" id="IPR020103">
    <property type="entry name" value="PsdUridine_synth_cat_dom_sf"/>
</dbReference>
<feature type="domain" description="tRNA pseudouridine synthase II TruB subfamily 1 C-terminal" evidence="5">
    <location>
        <begin position="244"/>
        <end position="305"/>
    </location>
</feature>
<evidence type="ECO:0000256" key="1">
    <source>
        <dbReference type="ARBA" id="ARBA00012787"/>
    </source>
</evidence>
<gene>
    <name evidence="7" type="primary">truB_9</name>
    <name evidence="7" type="ORF">GALL_328700</name>
</gene>
<dbReference type="CDD" id="cd02573">
    <property type="entry name" value="PseudoU_synth_EcTruB"/>
    <property type="match status" value="1"/>
</dbReference>
<dbReference type="PANTHER" id="PTHR13767:SF2">
    <property type="entry name" value="PSEUDOURIDYLATE SYNTHASE TRUB1"/>
    <property type="match status" value="1"/>
</dbReference>
<keyword evidence="3 7" id="KW-0413">Isomerase</keyword>
<keyword evidence="2" id="KW-0819">tRNA processing</keyword>
<protein>
    <recommendedName>
        <fullName evidence="1">tRNA pseudouridine(55) synthase</fullName>
        <ecNumber evidence="1">5.4.99.25</ecNumber>
    </recommendedName>
</protein>
<dbReference type="HAMAP" id="MF_01080">
    <property type="entry name" value="TruB_bact"/>
    <property type="match status" value="1"/>
</dbReference>
<dbReference type="GO" id="GO:0160148">
    <property type="term" value="F:tRNA pseudouridine(55) synthase activity"/>
    <property type="evidence" value="ECO:0007669"/>
    <property type="project" value="UniProtKB-EC"/>
</dbReference>
<accession>A0A1J5RAX2</accession>
<dbReference type="Pfam" id="PF09157">
    <property type="entry name" value="TruB-C_2"/>
    <property type="match status" value="1"/>
</dbReference>
<dbReference type="GO" id="GO:0003723">
    <property type="term" value="F:RNA binding"/>
    <property type="evidence" value="ECO:0007669"/>
    <property type="project" value="InterPro"/>
</dbReference>
<evidence type="ECO:0000256" key="2">
    <source>
        <dbReference type="ARBA" id="ARBA00022694"/>
    </source>
</evidence>
<dbReference type="AlphaFoldDB" id="A0A1J5RAX2"/>
<proteinExistence type="inferred from homology"/>
<dbReference type="SUPFAM" id="SSF55120">
    <property type="entry name" value="Pseudouridine synthase"/>
    <property type="match status" value="1"/>
</dbReference>
<evidence type="ECO:0000313" key="7">
    <source>
        <dbReference type="EMBL" id="OIQ85293.1"/>
    </source>
</evidence>
<dbReference type="FunFam" id="3.30.2350.10:FF:000011">
    <property type="entry name" value="tRNA pseudouridine synthase B"/>
    <property type="match status" value="1"/>
</dbReference>
<dbReference type="PANTHER" id="PTHR13767">
    <property type="entry name" value="TRNA-PSEUDOURIDINE SYNTHASE"/>
    <property type="match status" value="1"/>
</dbReference>
<evidence type="ECO:0000259" key="4">
    <source>
        <dbReference type="Pfam" id="PF01509"/>
    </source>
</evidence>
<dbReference type="Pfam" id="PF16198">
    <property type="entry name" value="TruB_C_2"/>
    <property type="match status" value="1"/>
</dbReference>
<evidence type="ECO:0000256" key="3">
    <source>
        <dbReference type="ARBA" id="ARBA00023235"/>
    </source>
</evidence>
<sequence length="317" mass="34095">MAATQPSRWQSVHGVVLLDKPRGCTSQNALQQVRRALRAEKAGHTGTLDPLADGLLPLCFGAATKFAQIHLEADKAYRAVLQLGVTTTTDDAEGEVVERRDVPNITQNGLNAVLQGFIGNIAQAPPIYSALKRAGRPLYAYARAGLEVQVQPRAVRIDAIEWAGLEGSLLTLDVRCGKGTYIRALARDIGQALGCGAHLAALRRTASGGFDVRQACTLDALRELDAKGAQSHLLPVDCLVQDLPRVDLDMSQSVRMLHGQSMTLDPAPDLPLGSVRLHGFTDSKTPCFLGIARWDGHALSPQRLLSNEELQHAVNTP</sequence>
<name>A0A1J5RAX2_9ZZZZ</name>
<dbReference type="InterPro" id="IPR015240">
    <property type="entry name" value="tRNA_sdUridine_synth_fam1_C"/>
</dbReference>
<comment type="caution">
    <text evidence="7">The sequence shown here is derived from an EMBL/GenBank/DDBJ whole genome shotgun (WGS) entry which is preliminary data.</text>
</comment>
<evidence type="ECO:0000259" key="5">
    <source>
        <dbReference type="Pfam" id="PF09157"/>
    </source>
</evidence>
<dbReference type="InterPro" id="IPR014780">
    <property type="entry name" value="tRNA_psdUridine_synth_TruB"/>
</dbReference>